<dbReference type="SUPFAM" id="SSF51905">
    <property type="entry name" value="FAD/NAD(P)-binding domain"/>
    <property type="match status" value="1"/>
</dbReference>
<evidence type="ECO:0000256" key="2">
    <source>
        <dbReference type="ARBA" id="ARBA00038825"/>
    </source>
</evidence>
<dbReference type="AlphaFoldDB" id="A0A6J4JP92"/>
<feature type="domain" description="Amine oxidase" evidence="4">
    <location>
        <begin position="12"/>
        <end position="291"/>
    </location>
</feature>
<evidence type="ECO:0000259" key="4">
    <source>
        <dbReference type="Pfam" id="PF01593"/>
    </source>
</evidence>
<accession>A0A6J4JP92</accession>
<sequence>MDVVVIGAGHNGLVAATVLARAGLSVRVLERAAVVGGACRTEHPFAAAPGLAASTGAYLLGLMPPELLRTLELDLPLVRRDPHYFLPTLDGRSLLLGADRDSARAQFAEFFTEADARADEALGAELAALREDLAPAWLAPPLPLAETAERYVREPLREVFVALVRGSAMDYLGRFGFESETVLAMYAVTDGMPGLTGSPWSPGSGHNLLVHNMCRLPGAGGTWMVVRGGMGTVTSRLAALAARAGADIRTGCEVAAVSVSGGAATGVVTAAGEEVPASAVLVCADAYRLPGLLGDATLPALAARLAVFAQRSPGQTMKVNLALAGLPRFAALPDPGRGQHGTTVHLLPPALDGSVLAALRVAFEDAAAGRLPAAPPLEWYLHSTLDPSLSDAAGNHSSALFVQGVPHEVAGSSWAAERDGYVSVLLDLVERYAPGTRDLLVDVSALAPPDIREHFGITSANIMHVDNSFAFDERMPYATGVPGVYAGAAGCHPAGSVIGAAGHNAARQVLADLG</sequence>
<dbReference type="Pfam" id="PF01593">
    <property type="entry name" value="Amino_oxidase"/>
    <property type="match status" value="1"/>
</dbReference>
<evidence type="ECO:0000256" key="1">
    <source>
        <dbReference type="ARBA" id="ARBA00037217"/>
    </source>
</evidence>
<reference evidence="5" key="1">
    <citation type="submission" date="2020-02" db="EMBL/GenBank/DDBJ databases">
        <authorList>
            <person name="Meier V. D."/>
        </authorList>
    </citation>
    <scope>NUCLEOTIDE SEQUENCE</scope>
    <source>
        <strain evidence="5">AVDCRST_MAG41</strain>
    </source>
</reference>
<name>A0A6J4JP92_9ACTN</name>
<evidence type="ECO:0000313" key="5">
    <source>
        <dbReference type="EMBL" id="CAA9283672.1"/>
    </source>
</evidence>
<gene>
    <name evidence="5" type="ORF">AVDCRST_MAG41-3794</name>
</gene>
<dbReference type="EMBL" id="CADCTP010000349">
    <property type="protein sequence ID" value="CAA9283672.1"/>
    <property type="molecule type" value="Genomic_DNA"/>
</dbReference>
<organism evidence="5">
    <name type="scientific">uncultured Mycobacteriales bacterium</name>
    <dbReference type="NCBI Taxonomy" id="581187"/>
    <lineage>
        <taxon>Bacteria</taxon>
        <taxon>Bacillati</taxon>
        <taxon>Actinomycetota</taxon>
        <taxon>Actinomycetes</taxon>
        <taxon>Mycobacteriales</taxon>
        <taxon>environmental samples</taxon>
    </lineage>
</organism>
<dbReference type="InterPro" id="IPR002937">
    <property type="entry name" value="Amino_oxidase"/>
</dbReference>
<comment type="subunit">
    <text evidence="2">Interacts with COX5B; this interaction may contribute to localize PYROXD2 to the inner face of the inner mitochondrial membrane.</text>
</comment>
<dbReference type="PANTHER" id="PTHR10668">
    <property type="entry name" value="PHYTOENE DEHYDROGENASE"/>
    <property type="match status" value="1"/>
</dbReference>
<proteinExistence type="predicted"/>
<dbReference type="Gene3D" id="3.50.50.60">
    <property type="entry name" value="FAD/NAD(P)-binding domain"/>
    <property type="match status" value="2"/>
</dbReference>
<dbReference type="InterPro" id="IPR036188">
    <property type="entry name" value="FAD/NAD-bd_sf"/>
</dbReference>
<protein>
    <recommendedName>
        <fullName evidence="3">Pyridine nucleotide-disulfide oxidoreductase domain-containing protein 2</fullName>
    </recommendedName>
</protein>
<evidence type="ECO:0000256" key="3">
    <source>
        <dbReference type="ARBA" id="ARBA00040298"/>
    </source>
</evidence>
<dbReference type="GO" id="GO:0016491">
    <property type="term" value="F:oxidoreductase activity"/>
    <property type="evidence" value="ECO:0007669"/>
    <property type="project" value="InterPro"/>
</dbReference>
<dbReference type="PANTHER" id="PTHR10668:SF103">
    <property type="entry name" value="PYRIDINE NUCLEOTIDE-DISULFIDE OXIDOREDUCTASE DOMAIN-CONTAINING PROTEIN 2"/>
    <property type="match status" value="1"/>
</dbReference>
<comment type="function">
    <text evidence="1">Probable oxidoreductase that may play a role as regulator of mitochondrial function.</text>
</comment>